<dbReference type="KEGG" id="palr:HGI30_16535"/>
<organism evidence="1 2">
    <name type="scientific">Paenibacillus albicereus</name>
    <dbReference type="NCBI Taxonomy" id="2726185"/>
    <lineage>
        <taxon>Bacteria</taxon>
        <taxon>Bacillati</taxon>
        <taxon>Bacillota</taxon>
        <taxon>Bacilli</taxon>
        <taxon>Bacillales</taxon>
        <taxon>Paenibacillaceae</taxon>
        <taxon>Paenibacillus</taxon>
    </lineage>
</organism>
<evidence type="ECO:0000313" key="1">
    <source>
        <dbReference type="EMBL" id="QJC53020.1"/>
    </source>
</evidence>
<dbReference type="RefSeq" id="WP_168908569.1">
    <property type="nucleotide sequence ID" value="NZ_CP051428.1"/>
</dbReference>
<evidence type="ECO:0000313" key="2">
    <source>
        <dbReference type="Proteomes" id="UP000502136"/>
    </source>
</evidence>
<dbReference type="InterPro" id="IPR025906">
    <property type="entry name" value="YjfB_motility"/>
</dbReference>
<protein>
    <submittedName>
        <fullName evidence="1">Putative motility protein</fullName>
    </submittedName>
</protein>
<dbReference type="EMBL" id="CP051428">
    <property type="protein sequence ID" value="QJC53020.1"/>
    <property type="molecule type" value="Genomic_DNA"/>
</dbReference>
<name>A0A6H2H028_9BACL</name>
<sequence length="61" mass="6337">MSVSQGLAASAAMTQHALALAVGTGVMNISKDMFEQQGQQLAEMIRQAPHPTLGGSLDIKV</sequence>
<dbReference type="Proteomes" id="UP000502136">
    <property type="component" value="Chromosome"/>
</dbReference>
<proteinExistence type="predicted"/>
<dbReference type="Pfam" id="PF14070">
    <property type="entry name" value="YjfB_motility"/>
    <property type="match status" value="1"/>
</dbReference>
<dbReference type="AlphaFoldDB" id="A0A6H2H028"/>
<gene>
    <name evidence="1" type="ORF">HGI30_16535</name>
</gene>
<reference evidence="1 2" key="1">
    <citation type="submission" date="2020-04" db="EMBL/GenBank/DDBJ databases">
        <title>Novel Paenibacillus strain UniB2 isolated from commercial digestive syrup.</title>
        <authorList>
            <person name="Thorat V."/>
            <person name="Kirdat K."/>
            <person name="Tiwarekar B."/>
            <person name="Yadav A."/>
        </authorList>
    </citation>
    <scope>NUCLEOTIDE SEQUENCE [LARGE SCALE GENOMIC DNA]</scope>
    <source>
        <strain evidence="1 2">UniB2</strain>
    </source>
</reference>
<accession>A0A6H2H028</accession>
<keyword evidence="2" id="KW-1185">Reference proteome</keyword>